<dbReference type="GO" id="GO:0004813">
    <property type="term" value="F:alanine-tRNA ligase activity"/>
    <property type="evidence" value="ECO:0007669"/>
    <property type="project" value="UniProtKB-UniRule"/>
</dbReference>
<dbReference type="FunFam" id="2.40.30.130:FF:000001">
    <property type="entry name" value="Alanine--tRNA ligase"/>
    <property type="match status" value="1"/>
</dbReference>
<evidence type="ECO:0000256" key="6">
    <source>
        <dbReference type="ARBA" id="ARBA00022741"/>
    </source>
</evidence>
<evidence type="ECO:0000256" key="5">
    <source>
        <dbReference type="ARBA" id="ARBA00022723"/>
    </source>
</evidence>
<dbReference type="Gene3D" id="3.10.310.40">
    <property type="match status" value="1"/>
</dbReference>
<dbReference type="RefSeq" id="WP_066063097.1">
    <property type="nucleotide sequence ID" value="NZ_CP013015.1"/>
</dbReference>
<dbReference type="Gene3D" id="3.30.980.10">
    <property type="entry name" value="Threonyl-trna Synthetase, Chain A, domain 2"/>
    <property type="match status" value="1"/>
</dbReference>
<comment type="catalytic activity">
    <reaction evidence="12">
        <text>tRNA(Ala) + L-alanine + ATP = L-alanyl-tRNA(Ala) + AMP + diphosphate</text>
        <dbReference type="Rhea" id="RHEA:12540"/>
        <dbReference type="Rhea" id="RHEA-COMP:9657"/>
        <dbReference type="Rhea" id="RHEA-COMP:9923"/>
        <dbReference type="ChEBI" id="CHEBI:30616"/>
        <dbReference type="ChEBI" id="CHEBI:33019"/>
        <dbReference type="ChEBI" id="CHEBI:57972"/>
        <dbReference type="ChEBI" id="CHEBI:78442"/>
        <dbReference type="ChEBI" id="CHEBI:78497"/>
        <dbReference type="ChEBI" id="CHEBI:456215"/>
        <dbReference type="EC" id="6.1.1.7"/>
    </reaction>
</comment>
<dbReference type="Pfam" id="PF01411">
    <property type="entry name" value="tRNA-synt_2c"/>
    <property type="match status" value="1"/>
</dbReference>
<dbReference type="InterPro" id="IPR018163">
    <property type="entry name" value="Thr/Ala-tRNA-synth_IIc_edit"/>
</dbReference>
<feature type="binding site" evidence="12">
    <location>
        <position position="674"/>
    </location>
    <ligand>
        <name>Zn(2+)</name>
        <dbReference type="ChEBI" id="CHEBI:29105"/>
    </ligand>
</feature>
<dbReference type="GO" id="GO:0002161">
    <property type="term" value="F:aminoacyl-tRNA deacylase activity"/>
    <property type="evidence" value="ECO:0007669"/>
    <property type="project" value="TreeGrafter"/>
</dbReference>
<dbReference type="InterPro" id="IPR003156">
    <property type="entry name" value="DHHA1_dom"/>
</dbReference>
<dbReference type="PANTHER" id="PTHR11777">
    <property type="entry name" value="ALANYL-TRNA SYNTHETASE"/>
    <property type="match status" value="1"/>
</dbReference>
<keyword evidence="9 12" id="KW-0694">RNA-binding</keyword>
<evidence type="ECO:0000256" key="9">
    <source>
        <dbReference type="ARBA" id="ARBA00022884"/>
    </source>
</evidence>
<evidence type="ECO:0000256" key="7">
    <source>
        <dbReference type="ARBA" id="ARBA00022833"/>
    </source>
</evidence>
<evidence type="ECO:0000313" key="15">
    <source>
        <dbReference type="Proteomes" id="UP000070560"/>
    </source>
</evidence>
<dbReference type="SUPFAM" id="SSF55681">
    <property type="entry name" value="Class II aaRS and biotin synthetases"/>
    <property type="match status" value="1"/>
</dbReference>
<keyword evidence="5 12" id="KW-0479">Metal-binding</keyword>
<dbReference type="InterPro" id="IPR002318">
    <property type="entry name" value="Ala-tRNA-lgiase_IIc"/>
</dbReference>
<dbReference type="PROSITE" id="PS50860">
    <property type="entry name" value="AA_TRNA_LIGASE_II_ALA"/>
    <property type="match status" value="1"/>
</dbReference>
<name>A0A7U4TIH4_DESA2</name>
<evidence type="ECO:0000259" key="13">
    <source>
        <dbReference type="PROSITE" id="PS50860"/>
    </source>
</evidence>
<dbReference type="Proteomes" id="UP000070560">
    <property type="component" value="Chromosome"/>
</dbReference>
<keyword evidence="8 12" id="KW-0067">ATP-binding</keyword>
<reference evidence="14 15" key="1">
    <citation type="submission" date="2015-10" db="EMBL/GenBank/DDBJ databases">
        <title>Candidatus Desulfofervidus auxilii, a hydrogenotrophic sulfate-reducing bacterium involved in the thermophilic anaerobic oxidation of methane.</title>
        <authorList>
            <person name="Krukenberg V."/>
            <person name="Richter M."/>
            <person name="Wegener G."/>
        </authorList>
    </citation>
    <scope>NUCLEOTIDE SEQUENCE [LARGE SCALE GENOMIC DNA]</scope>
    <source>
        <strain evidence="14 15">HS1</strain>
    </source>
</reference>
<dbReference type="GO" id="GO:0005829">
    <property type="term" value="C:cytosol"/>
    <property type="evidence" value="ECO:0007669"/>
    <property type="project" value="TreeGrafter"/>
</dbReference>
<dbReference type="SUPFAM" id="SSF50447">
    <property type="entry name" value="Translation proteins"/>
    <property type="match status" value="1"/>
</dbReference>
<protein>
    <recommendedName>
        <fullName evidence="12">Alanine--tRNA ligase</fullName>
        <ecNumber evidence="12">6.1.1.7</ecNumber>
    </recommendedName>
    <alternativeName>
        <fullName evidence="12">Alanyl-tRNA synthetase</fullName>
        <shortName evidence="12">AlaRS</shortName>
    </alternativeName>
</protein>
<keyword evidence="7 12" id="KW-0862">Zinc</keyword>
<keyword evidence="10 12" id="KW-0648">Protein biosynthesis</keyword>
<dbReference type="InterPro" id="IPR009000">
    <property type="entry name" value="Transl_B-barrel_sf"/>
</dbReference>
<feature type="domain" description="Alanyl-transfer RNA synthetases family profile" evidence="13">
    <location>
        <begin position="1"/>
        <end position="713"/>
    </location>
</feature>
<dbReference type="FunFam" id="3.30.930.10:FF:000004">
    <property type="entry name" value="Alanine--tRNA ligase"/>
    <property type="match status" value="1"/>
</dbReference>
<comment type="function">
    <text evidence="12">Catalyzes the attachment of alanine to tRNA(Ala) in a two-step reaction: alanine is first activated by ATP to form Ala-AMP and then transferred to the acceptor end of tRNA(Ala). Also edits incorrectly charged Ser-tRNA(Ala) and Gly-tRNA(Ala) via its editing domain.</text>
</comment>
<dbReference type="EMBL" id="CP013015">
    <property type="protein sequence ID" value="AMM41283.1"/>
    <property type="molecule type" value="Genomic_DNA"/>
</dbReference>
<dbReference type="InterPro" id="IPR012947">
    <property type="entry name" value="tRNA_SAD"/>
</dbReference>
<dbReference type="Gene3D" id="2.40.30.130">
    <property type="match status" value="1"/>
</dbReference>
<organism evidence="14 15">
    <name type="scientific">Desulfofervidus auxilii</name>
    <dbReference type="NCBI Taxonomy" id="1621989"/>
    <lineage>
        <taxon>Bacteria</taxon>
        <taxon>Pseudomonadati</taxon>
        <taxon>Thermodesulfobacteriota</taxon>
        <taxon>Candidatus Desulfofervidia</taxon>
        <taxon>Candidatus Desulfofervidales</taxon>
        <taxon>Candidatus Desulfofervidaceae</taxon>
        <taxon>Candidatus Desulfofervidus</taxon>
    </lineage>
</organism>
<dbReference type="KEGG" id="daw:HS1_001484"/>
<dbReference type="HAMAP" id="MF_00036_B">
    <property type="entry name" value="Ala_tRNA_synth_B"/>
    <property type="match status" value="1"/>
</dbReference>
<dbReference type="Pfam" id="PF02272">
    <property type="entry name" value="DHHA1"/>
    <property type="match status" value="1"/>
</dbReference>
<dbReference type="GO" id="GO:0000049">
    <property type="term" value="F:tRNA binding"/>
    <property type="evidence" value="ECO:0007669"/>
    <property type="project" value="UniProtKB-KW"/>
</dbReference>
<dbReference type="InterPro" id="IPR050058">
    <property type="entry name" value="Ala-tRNA_ligase"/>
</dbReference>
<dbReference type="NCBIfam" id="TIGR00344">
    <property type="entry name" value="alaS"/>
    <property type="match status" value="1"/>
</dbReference>
<evidence type="ECO:0000256" key="10">
    <source>
        <dbReference type="ARBA" id="ARBA00022917"/>
    </source>
</evidence>
<dbReference type="InterPro" id="IPR018164">
    <property type="entry name" value="Ala-tRNA-synth_IIc_N"/>
</dbReference>
<dbReference type="PRINTS" id="PR00980">
    <property type="entry name" value="TRNASYNTHALA"/>
</dbReference>
<accession>A0A7U4TIH4</accession>
<dbReference type="GO" id="GO:0006419">
    <property type="term" value="P:alanyl-tRNA aminoacylation"/>
    <property type="evidence" value="ECO:0007669"/>
    <property type="project" value="UniProtKB-UniRule"/>
</dbReference>
<keyword evidence="15" id="KW-1185">Reference proteome</keyword>
<keyword evidence="3 12" id="KW-0820">tRNA-binding</keyword>
<dbReference type="GO" id="GO:0005524">
    <property type="term" value="F:ATP binding"/>
    <property type="evidence" value="ECO:0007669"/>
    <property type="project" value="UniProtKB-UniRule"/>
</dbReference>
<dbReference type="CDD" id="cd00673">
    <property type="entry name" value="AlaRS_core"/>
    <property type="match status" value="1"/>
</dbReference>
<dbReference type="OrthoDB" id="9803884at2"/>
<dbReference type="SMART" id="SM00863">
    <property type="entry name" value="tRNA_SAD"/>
    <property type="match status" value="1"/>
</dbReference>
<dbReference type="InterPro" id="IPR018165">
    <property type="entry name" value="Ala-tRNA-synth_IIc_core"/>
</dbReference>
<dbReference type="FunFam" id="3.10.310.40:FF:000001">
    <property type="entry name" value="Alanine--tRNA ligase"/>
    <property type="match status" value="1"/>
</dbReference>
<evidence type="ECO:0000313" key="14">
    <source>
        <dbReference type="EMBL" id="AMM41283.1"/>
    </source>
</evidence>
<sequence length="880" mass="99073">MLSTEIRKRFLDYFEKRGHTIVPSCPLIPPGDPTLLFTNAGMVQFKRVFLGEEKRSYKRAASCQKCVRAGGKHNDLENVGHTIRHHTFFEMLGNFSFGDYFKEEAIAYAWELVTKEFGLSKEKLWITVFKNDDEAYQIWHKKIGIPTERIVRLSEKDNFWSMGETGPCGPCSEIIYDLGKNFSCGRPECAVGCDCDRWLELWNLVFMQYNKDSEGRLTSLPNPCVDTGMGLERMAMVIQGVDSNYETDLFKPIIDALCNMTEISYGKDGKKDISFRVIADHSRAISFIMADGILPSNEGRGYVLRRILRRAVRHGHNLGLKKPFLYTLTDIVKDTMGDIYPEIKEAHPLIKEITQKEEERFLETLDFGLKLLSQEIEKIRQKTVHILPGETAFKLYDTYGFPIDIITDMAREEGVEVDIAGFEKAMALQKSRAREAQKAGTGILTGTDIYTEFTYRGEKTVFVGYETLETRSKITHLIKKGKELKSIRVGEECELITEKTPFYGESGGQVGDTGIIISGQGEAEVKDTQRAGNIFVHLVKIKKGKFSVNDEVELKVDEKRRLAIACNHTATHLLQAALRNILGTHIKQAGSLVAPERLRFDFTHFAHIDPEILEKIELWVNRSIRKNLPVETQEMPLIQAIKSGAIAIFEEKYADMVRVVSIAGLSKELCGGTHVKRTGDIGYFKILSESSVAAGVRRIEAVTGEAAVKYVQEKERLWQNLASLLKAKPKDILLKIEHLLQQNKQMEKEITVLKSRLVSRQSEEILKGVKKINGISVLATEVPNTDMETLRQMGDKLRDKLKSGVIVLGTRTDSKALLLVIVTQDLTPKIQANEIIKNIVHFIDGGGGGKPEMAQAGGKKPKRLKQALEGVYKIIANLQN</sequence>
<comment type="cofactor">
    <cofactor evidence="12">
        <name>Zn(2+)</name>
        <dbReference type="ChEBI" id="CHEBI:29105"/>
    </cofactor>
    <text evidence="12">Binds 1 zinc ion per subunit.</text>
</comment>
<dbReference type="Gene3D" id="3.30.930.10">
    <property type="entry name" value="Bira Bifunctional Protein, Domain 2"/>
    <property type="match status" value="1"/>
</dbReference>
<dbReference type="SUPFAM" id="SSF101353">
    <property type="entry name" value="Putative anticodon-binding domain of alanyl-tRNA synthetase (AlaRS)"/>
    <property type="match status" value="1"/>
</dbReference>
<evidence type="ECO:0000256" key="11">
    <source>
        <dbReference type="ARBA" id="ARBA00023146"/>
    </source>
</evidence>
<dbReference type="InterPro" id="IPR023033">
    <property type="entry name" value="Ala_tRNA_ligase_euk/bac"/>
</dbReference>
<dbReference type="FunFam" id="3.30.54.20:FF:000001">
    <property type="entry name" value="Alanine--tRNA ligase"/>
    <property type="match status" value="1"/>
</dbReference>
<feature type="binding site" evidence="12">
    <location>
        <position position="670"/>
    </location>
    <ligand>
        <name>Zn(2+)</name>
        <dbReference type="ChEBI" id="CHEBI:29105"/>
    </ligand>
</feature>
<evidence type="ECO:0000256" key="1">
    <source>
        <dbReference type="ARBA" id="ARBA00004496"/>
    </source>
</evidence>
<keyword evidence="4 12" id="KW-0436">Ligase</keyword>
<keyword evidence="6 12" id="KW-0547">Nucleotide-binding</keyword>
<keyword evidence="12" id="KW-0963">Cytoplasm</keyword>
<comment type="similarity">
    <text evidence="2 12">Belongs to the class-II aminoacyl-tRNA synthetase family.</text>
</comment>
<dbReference type="SUPFAM" id="SSF55186">
    <property type="entry name" value="ThrRS/AlaRS common domain"/>
    <property type="match status" value="1"/>
</dbReference>
<evidence type="ECO:0000256" key="12">
    <source>
        <dbReference type="HAMAP-Rule" id="MF_00036"/>
    </source>
</evidence>
<dbReference type="InterPro" id="IPR045864">
    <property type="entry name" value="aa-tRNA-synth_II/BPL/LPL"/>
</dbReference>
<evidence type="ECO:0000256" key="3">
    <source>
        <dbReference type="ARBA" id="ARBA00022555"/>
    </source>
</evidence>
<dbReference type="Gene3D" id="3.30.54.20">
    <property type="match status" value="1"/>
</dbReference>
<dbReference type="InterPro" id="IPR018162">
    <property type="entry name" value="Ala-tRNA-ligase_IIc_anticod-bd"/>
</dbReference>
<dbReference type="PANTHER" id="PTHR11777:SF9">
    <property type="entry name" value="ALANINE--TRNA LIGASE, CYTOPLASMIC"/>
    <property type="match status" value="1"/>
</dbReference>
<dbReference type="FunFam" id="3.30.980.10:FF:000004">
    <property type="entry name" value="Alanine--tRNA ligase, cytoplasmic"/>
    <property type="match status" value="1"/>
</dbReference>
<evidence type="ECO:0000256" key="4">
    <source>
        <dbReference type="ARBA" id="ARBA00022598"/>
    </source>
</evidence>
<dbReference type="Pfam" id="PF07973">
    <property type="entry name" value="tRNA_SAD"/>
    <property type="match status" value="1"/>
</dbReference>
<keyword evidence="11 12" id="KW-0030">Aminoacyl-tRNA synthetase</keyword>
<gene>
    <name evidence="12" type="primary">alaS</name>
    <name evidence="14" type="ORF">HS1_001484</name>
</gene>
<comment type="domain">
    <text evidence="12">Consists of three domains; the N-terminal catalytic domain, the editing domain and the C-terminal C-Ala domain. The editing domain removes incorrectly charged amino acids, while the C-Ala domain, along with tRNA(Ala), serves as a bridge to cooperatively bring together the editing and aminoacylation centers thus stimulating deacylation of misacylated tRNAs.</text>
</comment>
<dbReference type="Gene3D" id="6.10.250.550">
    <property type="match status" value="1"/>
</dbReference>
<feature type="binding site" evidence="12">
    <location>
        <position position="568"/>
    </location>
    <ligand>
        <name>Zn(2+)</name>
        <dbReference type="ChEBI" id="CHEBI:29105"/>
    </ligand>
</feature>
<dbReference type="EC" id="6.1.1.7" evidence="12"/>
<feature type="binding site" evidence="12">
    <location>
        <position position="572"/>
    </location>
    <ligand>
        <name>Zn(2+)</name>
        <dbReference type="ChEBI" id="CHEBI:29105"/>
    </ligand>
</feature>
<comment type="subcellular location">
    <subcellularLocation>
        <location evidence="1 12">Cytoplasm</location>
    </subcellularLocation>
</comment>
<dbReference type="AlphaFoldDB" id="A0A7U4TIH4"/>
<evidence type="ECO:0000256" key="2">
    <source>
        <dbReference type="ARBA" id="ARBA00008226"/>
    </source>
</evidence>
<proteinExistence type="inferred from homology"/>
<evidence type="ECO:0000256" key="8">
    <source>
        <dbReference type="ARBA" id="ARBA00022840"/>
    </source>
</evidence>
<dbReference type="GO" id="GO:0008270">
    <property type="term" value="F:zinc ion binding"/>
    <property type="evidence" value="ECO:0007669"/>
    <property type="project" value="UniProtKB-UniRule"/>
</dbReference>